<evidence type="ECO:0000256" key="7">
    <source>
        <dbReference type="ARBA" id="ARBA00049145"/>
    </source>
</evidence>
<dbReference type="CDD" id="cd08200">
    <property type="entry name" value="catalase_peroxidase_2"/>
    <property type="match status" value="1"/>
</dbReference>
<proteinExistence type="inferred from homology"/>
<dbReference type="Pfam" id="PF00141">
    <property type="entry name" value="peroxidase"/>
    <property type="match status" value="2"/>
</dbReference>
<feature type="site" description="Transition state stabilizer" evidence="8">
    <location>
        <position position="97"/>
    </location>
</feature>
<keyword evidence="1 8" id="KW-0575">Peroxidase</keyword>
<dbReference type="HAMAP" id="MF_01961">
    <property type="entry name" value="Catal_peroxid"/>
    <property type="match status" value="1"/>
</dbReference>
<dbReference type="InterPro" id="IPR002016">
    <property type="entry name" value="Haem_peroxidase"/>
</dbReference>
<evidence type="ECO:0000256" key="3">
    <source>
        <dbReference type="ARBA" id="ARBA00022723"/>
    </source>
</evidence>
<dbReference type="PANTHER" id="PTHR30555:SF6">
    <property type="entry name" value="CATALASE-PEROXIDASE"/>
    <property type="match status" value="1"/>
</dbReference>
<dbReference type="RefSeq" id="WP_380798065.1">
    <property type="nucleotide sequence ID" value="NZ_JBHRVU010000005.1"/>
</dbReference>
<evidence type="ECO:0000256" key="8">
    <source>
        <dbReference type="HAMAP-Rule" id="MF_01961"/>
    </source>
</evidence>
<organism evidence="11 12">
    <name type="scientific">Sphingobium rhizovicinum</name>
    <dbReference type="NCBI Taxonomy" id="432308"/>
    <lineage>
        <taxon>Bacteria</taxon>
        <taxon>Pseudomonadati</taxon>
        <taxon>Pseudomonadota</taxon>
        <taxon>Alphaproteobacteria</taxon>
        <taxon>Sphingomonadales</taxon>
        <taxon>Sphingomonadaceae</taxon>
        <taxon>Sphingobium</taxon>
    </lineage>
</organism>
<dbReference type="PANTHER" id="PTHR30555">
    <property type="entry name" value="HYDROPEROXIDASE I, BIFUNCTIONAL CATALASE-PEROXIDASE"/>
    <property type="match status" value="1"/>
</dbReference>
<dbReference type="NCBIfam" id="TIGR00198">
    <property type="entry name" value="cat_per_HPI"/>
    <property type="match status" value="1"/>
</dbReference>
<dbReference type="EMBL" id="JBHRVU010000005">
    <property type="protein sequence ID" value="MFC3443354.1"/>
    <property type="molecule type" value="Genomic_DNA"/>
</dbReference>
<comment type="caution">
    <text evidence="8">Lacks conserved residue(s) required for the propagation of feature annotation.</text>
</comment>
<keyword evidence="5 8" id="KW-0408">Iron</keyword>
<comment type="cofactor">
    <cofactor evidence="8">
        <name>heme b</name>
        <dbReference type="ChEBI" id="CHEBI:60344"/>
    </cofactor>
    <text evidence="8">Binds 1 heme b (iron(II)-protoporphyrin IX) group per dimer.</text>
</comment>
<comment type="subunit">
    <text evidence="8">Homodimer or homotetramer.</text>
</comment>
<dbReference type="GO" id="GO:0004601">
    <property type="term" value="F:peroxidase activity"/>
    <property type="evidence" value="ECO:0007669"/>
    <property type="project" value="UniProtKB-KW"/>
</dbReference>
<feature type="binding site" description="axial binding residue" evidence="8">
    <location>
        <position position="270"/>
    </location>
    <ligand>
        <name>heme b</name>
        <dbReference type="ChEBI" id="CHEBI:60344"/>
    </ligand>
    <ligandPart>
        <name>Fe</name>
        <dbReference type="ChEBI" id="CHEBI:18248"/>
    </ligandPart>
</feature>
<evidence type="ECO:0000256" key="4">
    <source>
        <dbReference type="ARBA" id="ARBA00023002"/>
    </source>
</evidence>
<evidence type="ECO:0000256" key="9">
    <source>
        <dbReference type="RuleBase" id="RU003451"/>
    </source>
</evidence>
<dbReference type="Gene3D" id="1.10.420.10">
    <property type="entry name" value="Peroxidase, domain 2"/>
    <property type="match status" value="2"/>
</dbReference>
<comment type="function">
    <text evidence="8">Bifunctional enzyme with both catalase and broad-spectrum peroxidase activity.</text>
</comment>
<dbReference type="Proteomes" id="UP001595681">
    <property type="component" value="Unassembled WGS sequence"/>
</dbReference>
<comment type="PTM">
    <text evidence="8">Formation of the three residue Trp-Tyr-Met cross-link is important for the catalase, but not the peroxidase activity of the enzyme.</text>
</comment>
<dbReference type="NCBIfam" id="NF011635">
    <property type="entry name" value="PRK15061.1"/>
    <property type="match status" value="1"/>
</dbReference>
<keyword evidence="4 8" id="KW-0560">Oxidoreductase</keyword>
<accession>A0ABV7NIL2</accession>
<dbReference type="Gene3D" id="1.10.520.10">
    <property type="match status" value="2"/>
</dbReference>
<comment type="catalytic activity">
    <reaction evidence="8 9">
        <text>H2O2 + AH2 = A + 2 H2O</text>
        <dbReference type="Rhea" id="RHEA:30275"/>
        <dbReference type="ChEBI" id="CHEBI:13193"/>
        <dbReference type="ChEBI" id="CHEBI:15377"/>
        <dbReference type="ChEBI" id="CHEBI:16240"/>
        <dbReference type="ChEBI" id="CHEBI:17499"/>
        <dbReference type="EC" id="1.11.1.21"/>
    </reaction>
</comment>
<dbReference type="PROSITE" id="PS50873">
    <property type="entry name" value="PEROXIDASE_4"/>
    <property type="match status" value="1"/>
</dbReference>
<comment type="catalytic activity">
    <reaction evidence="7 8 9">
        <text>2 H2O2 = O2 + 2 H2O</text>
        <dbReference type="Rhea" id="RHEA:20309"/>
        <dbReference type="ChEBI" id="CHEBI:15377"/>
        <dbReference type="ChEBI" id="CHEBI:15379"/>
        <dbReference type="ChEBI" id="CHEBI:16240"/>
        <dbReference type="EC" id="1.11.1.21"/>
    </reaction>
</comment>
<dbReference type="InterPro" id="IPR000763">
    <property type="entry name" value="Catalase_peroxidase"/>
</dbReference>
<evidence type="ECO:0000256" key="6">
    <source>
        <dbReference type="ARBA" id="ARBA00023324"/>
    </source>
</evidence>
<gene>
    <name evidence="8 11" type="primary">katG</name>
    <name evidence="11" type="ORF">ACFOKF_19560</name>
</gene>
<keyword evidence="3 8" id="KW-0479">Metal-binding</keyword>
<dbReference type="PRINTS" id="PR00458">
    <property type="entry name" value="PEROXIDASE"/>
</dbReference>
<feature type="cross-link" description="Tryptophyl-tyrosyl-methioninium (Tyr-Met) (with Trp-100)" evidence="8">
    <location>
        <begin position="229"/>
        <end position="255"/>
    </location>
</feature>
<evidence type="ECO:0000256" key="5">
    <source>
        <dbReference type="ARBA" id="ARBA00023004"/>
    </source>
</evidence>
<name>A0ABV7NIL2_9SPHN</name>
<dbReference type="SUPFAM" id="SSF48113">
    <property type="entry name" value="Heme-dependent peroxidases"/>
    <property type="match status" value="2"/>
</dbReference>
<evidence type="ECO:0000313" key="11">
    <source>
        <dbReference type="EMBL" id="MFC3443354.1"/>
    </source>
</evidence>
<evidence type="ECO:0000256" key="2">
    <source>
        <dbReference type="ARBA" id="ARBA00022617"/>
    </source>
</evidence>
<evidence type="ECO:0000259" key="10">
    <source>
        <dbReference type="PROSITE" id="PS50873"/>
    </source>
</evidence>
<keyword evidence="2 8" id="KW-0349">Heme</keyword>
<sequence>MDAKTTKDASGCPVNHGGVTRTLLGRTNRDWWPNQLSLDILQQNGLSGNPMDKDFDYAAAFKTIDYDGLKADLTALMTDSQPWWPADYGHYGPFFIRMAWHSAGTYRTGDGRGGASSGSQRFAPLNSWPDNGNLDKARRLLWPIKQKYGQKLSWADLMILAGNVAIESMGGPVFGFGGGRADVFEPEKDIYWGTEENWVGDPDNQTRIQPEKDMELESPLAAIQMGLIYVNPEGPGGNPDPLQSGRDIRETFARMGMNDEETAALTAGGHTFGKAHGAGDASLVGTEPEGADIAQQGFGWLNGFESGIGDHTTTSGIEGAWTPTPITWDMSYFDMLLDHEYELVRSPAGAKQWQPVGNPEDTLAPKAHTPGVKVPTMMTTADMAMKVDPAYAQIMAKFRADPAYFADAFARAWFKLCHRDMGPKARYLGPEVPAEDLIWQDPIPAATGPALDDATVATLKAKIAASGLSVADLVKTAWASAVTYRGSDHRGGANGARLRLAPQKDWNVNEPAELARVLAIYDGIASESGASVADLIVLGGNLGIEQAAKAAGHDVSVPFTPGRSDASQEQTDVEGFAVLEPKADGFRNYLQVRFNVPTEELLVDRAQLLGLSAPEMTVLVGGLRVLGANHGGSAHGVLTTRVGQLTNDFFVNLLDMGTAWKQVEDEADQSYVGSDRATGEKKWTATRTDLAFGSNSQLRALSEVYAASDAGEKFVRDFVAAWVKVMTADRFDLA</sequence>
<dbReference type="PRINTS" id="PR00460">
    <property type="entry name" value="BPEROXIDASE"/>
</dbReference>
<dbReference type="EC" id="1.11.1.21" evidence="8 9"/>
<dbReference type="PROSITE" id="PS00436">
    <property type="entry name" value="PEROXIDASE_2"/>
    <property type="match status" value="1"/>
</dbReference>
<reference evidence="12" key="1">
    <citation type="journal article" date="2019" name="Int. J. Syst. Evol. Microbiol.">
        <title>The Global Catalogue of Microorganisms (GCM) 10K type strain sequencing project: providing services to taxonomists for standard genome sequencing and annotation.</title>
        <authorList>
            <consortium name="The Broad Institute Genomics Platform"/>
            <consortium name="The Broad Institute Genome Sequencing Center for Infectious Disease"/>
            <person name="Wu L."/>
            <person name="Ma J."/>
        </authorList>
    </citation>
    <scope>NUCLEOTIDE SEQUENCE [LARGE SCALE GENOMIC DNA]</scope>
    <source>
        <strain evidence="12">CCM 7491</strain>
    </source>
</reference>
<dbReference type="InterPro" id="IPR010255">
    <property type="entry name" value="Haem_peroxidase_sf"/>
</dbReference>
<dbReference type="InterPro" id="IPR019794">
    <property type="entry name" value="Peroxidases_AS"/>
</dbReference>
<evidence type="ECO:0000256" key="1">
    <source>
        <dbReference type="ARBA" id="ARBA00022559"/>
    </source>
</evidence>
<keyword evidence="6 8" id="KW-0376">Hydrogen peroxide</keyword>
<keyword evidence="12" id="KW-1185">Reference proteome</keyword>
<feature type="active site" description="Proton acceptor" evidence="8">
    <location>
        <position position="101"/>
    </location>
</feature>
<comment type="similarity">
    <text evidence="8 9">Belongs to the peroxidase family. Peroxidase/catalase subfamily.</text>
</comment>
<feature type="domain" description="Plant heme peroxidase family profile" evidence="10">
    <location>
        <begin position="134"/>
        <end position="416"/>
    </location>
</feature>
<protein>
    <recommendedName>
        <fullName evidence="8 9">Catalase-peroxidase</fullName>
        <shortName evidence="8">CP</shortName>
        <ecNumber evidence="8 9">1.11.1.21</ecNumber>
    </recommendedName>
    <alternativeName>
        <fullName evidence="8">Peroxidase/catalase</fullName>
    </alternativeName>
</protein>
<comment type="caution">
    <text evidence="11">The sequence shown here is derived from an EMBL/GenBank/DDBJ whole genome shotgun (WGS) entry which is preliminary data.</text>
</comment>
<evidence type="ECO:0000313" key="12">
    <source>
        <dbReference type="Proteomes" id="UP001595681"/>
    </source>
</evidence>